<dbReference type="Proteomes" id="UP000244932">
    <property type="component" value="Unassembled WGS sequence"/>
</dbReference>
<dbReference type="OrthoDB" id="9806624at2"/>
<protein>
    <recommendedName>
        <fullName evidence="3">Sulfotransferase family protein</fullName>
    </recommendedName>
</protein>
<dbReference type="AlphaFoldDB" id="A0A2R8AAD1"/>
<evidence type="ECO:0000313" key="2">
    <source>
        <dbReference type="Proteomes" id="UP000244932"/>
    </source>
</evidence>
<dbReference type="SUPFAM" id="SSF52540">
    <property type="entry name" value="P-loop containing nucleoside triphosphate hydrolases"/>
    <property type="match status" value="1"/>
</dbReference>
<proteinExistence type="predicted"/>
<dbReference type="InterPro" id="IPR040632">
    <property type="entry name" value="Sulfotransfer_4"/>
</dbReference>
<organism evidence="1 2">
    <name type="scientific">Pontivivens insulae</name>
    <dbReference type="NCBI Taxonomy" id="1639689"/>
    <lineage>
        <taxon>Bacteria</taxon>
        <taxon>Pseudomonadati</taxon>
        <taxon>Pseudomonadota</taxon>
        <taxon>Alphaproteobacteria</taxon>
        <taxon>Rhodobacterales</taxon>
        <taxon>Paracoccaceae</taxon>
        <taxon>Pontivivens</taxon>
    </lineage>
</organism>
<keyword evidence="2" id="KW-1185">Reference proteome</keyword>
<dbReference type="InterPro" id="IPR027417">
    <property type="entry name" value="P-loop_NTPase"/>
</dbReference>
<name>A0A2R8AAD1_9RHOB</name>
<dbReference type="Gene3D" id="3.40.50.300">
    <property type="entry name" value="P-loop containing nucleotide triphosphate hydrolases"/>
    <property type="match status" value="1"/>
</dbReference>
<reference evidence="1 2" key="1">
    <citation type="submission" date="2018-03" db="EMBL/GenBank/DDBJ databases">
        <authorList>
            <person name="Keele B.F."/>
        </authorList>
    </citation>
    <scope>NUCLEOTIDE SEQUENCE [LARGE SCALE GENOMIC DNA]</scope>
    <source>
        <strain evidence="1 2">CeCT 8812</strain>
    </source>
</reference>
<sequence length="221" mass="25193">MNLEGARKDVKVFCIGLQKTGTKSLKHLMRRMGYRHYKRTAYASKLWWDGDVAGLVDTMEAFDSAEDWPWPLCWREMDAAFGDRARFILTRRTNAEAWLDSITRWSLRTNPEGHSRTRIYGHAYPHGAEQAYLDFYEGHLVAVRAAFADRPHQLLEICFEEGDGAEAVAEFLGEEPPRRGAVHQNSSATNPAVTGFEEENLRLAMAQKERLLAARQKKAGH</sequence>
<dbReference type="PANTHER" id="PTHR36978">
    <property type="entry name" value="P-LOOP CONTAINING NUCLEOTIDE TRIPHOSPHATE HYDROLASE"/>
    <property type="match status" value="1"/>
</dbReference>
<accession>A0A2R8AAD1</accession>
<evidence type="ECO:0000313" key="1">
    <source>
        <dbReference type="EMBL" id="SPF29207.1"/>
    </source>
</evidence>
<dbReference type="RefSeq" id="WP_108781924.1">
    <property type="nucleotide sequence ID" value="NZ_OMKW01000002.1"/>
</dbReference>
<dbReference type="PANTHER" id="PTHR36978:SF4">
    <property type="entry name" value="P-LOOP CONTAINING NUCLEOSIDE TRIPHOSPHATE HYDROLASE PROTEIN"/>
    <property type="match status" value="1"/>
</dbReference>
<dbReference type="Pfam" id="PF17784">
    <property type="entry name" value="Sulfotransfer_4"/>
    <property type="match status" value="1"/>
</dbReference>
<gene>
    <name evidence="1" type="ORF">POI8812_01514</name>
</gene>
<evidence type="ECO:0008006" key="3">
    <source>
        <dbReference type="Google" id="ProtNLM"/>
    </source>
</evidence>
<dbReference type="EMBL" id="OMKW01000002">
    <property type="protein sequence ID" value="SPF29207.1"/>
    <property type="molecule type" value="Genomic_DNA"/>
</dbReference>